<dbReference type="AlphaFoldDB" id="A0A1M5ERM9"/>
<feature type="domain" description="Ketoreductase" evidence="4">
    <location>
        <begin position="7"/>
        <end position="186"/>
    </location>
</feature>
<evidence type="ECO:0000256" key="3">
    <source>
        <dbReference type="ARBA" id="ARBA00023002"/>
    </source>
</evidence>
<dbReference type="SUPFAM" id="SSF51735">
    <property type="entry name" value="NAD(P)-binding Rossmann-fold domains"/>
    <property type="match status" value="1"/>
</dbReference>
<dbReference type="InterPro" id="IPR002347">
    <property type="entry name" value="SDR_fam"/>
</dbReference>
<evidence type="ECO:0000259" key="4">
    <source>
        <dbReference type="SMART" id="SM00822"/>
    </source>
</evidence>
<gene>
    <name evidence="5" type="ORF">SAMN05216225_10067</name>
</gene>
<evidence type="ECO:0000313" key="6">
    <source>
        <dbReference type="Proteomes" id="UP000183988"/>
    </source>
</evidence>
<evidence type="ECO:0000256" key="2">
    <source>
        <dbReference type="ARBA" id="ARBA00022857"/>
    </source>
</evidence>
<keyword evidence="2" id="KW-0521">NADP</keyword>
<dbReference type="PANTHER" id="PTHR42760">
    <property type="entry name" value="SHORT-CHAIN DEHYDROGENASES/REDUCTASES FAMILY MEMBER"/>
    <property type="match status" value="1"/>
</dbReference>
<keyword evidence="6" id="KW-1185">Reference proteome</keyword>
<dbReference type="InterPro" id="IPR036291">
    <property type="entry name" value="NAD(P)-bd_dom_sf"/>
</dbReference>
<dbReference type="PANTHER" id="PTHR42760:SF135">
    <property type="entry name" value="BLL7886 PROTEIN"/>
    <property type="match status" value="1"/>
</dbReference>
<dbReference type="InterPro" id="IPR020904">
    <property type="entry name" value="Sc_DH/Rdtase_CS"/>
</dbReference>
<evidence type="ECO:0000256" key="1">
    <source>
        <dbReference type="ARBA" id="ARBA00006484"/>
    </source>
</evidence>
<protein>
    <submittedName>
        <fullName evidence="5">3-oxoacyl-[acyl-carrier-protein] reductase</fullName>
    </submittedName>
</protein>
<dbReference type="RefSeq" id="WP_072888534.1">
    <property type="nucleotide sequence ID" value="NZ_FQVW01000006.1"/>
</dbReference>
<dbReference type="OrthoDB" id="9803333at2"/>
<dbReference type="STRING" id="930117.SAMN05216225_10067"/>
<dbReference type="FunFam" id="3.40.50.720:FF:000115">
    <property type="entry name" value="3-oxoacyl-[acyl-carrier-protein] reductase FabG"/>
    <property type="match status" value="1"/>
</dbReference>
<dbReference type="PRINTS" id="PR00081">
    <property type="entry name" value="GDHRDH"/>
</dbReference>
<dbReference type="GO" id="GO:0030497">
    <property type="term" value="P:fatty acid elongation"/>
    <property type="evidence" value="ECO:0007669"/>
    <property type="project" value="TreeGrafter"/>
</dbReference>
<evidence type="ECO:0000313" key="5">
    <source>
        <dbReference type="EMBL" id="SHF81938.1"/>
    </source>
</evidence>
<comment type="similarity">
    <text evidence="1">Belongs to the short-chain dehydrogenases/reductases (SDR) family.</text>
</comment>
<dbReference type="GO" id="GO:0016616">
    <property type="term" value="F:oxidoreductase activity, acting on the CH-OH group of donors, NAD or NADP as acceptor"/>
    <property type="evidence" value="ECO:0007669"/>
    <property type="project" value="UniProtKB-ARBA"/>
</dbReference>
<reference evidence="5 6" key="1">
    <citation type="submission" date="2016-11" db="EMBL/GenBank/DDBJ databases">
        <authorList>
            <person name="Jaros S."/>
            <person name="Januszkiewicz K."/>
            <person name="Wedrychowicz H."/>
        </authorList>
    </citation>
    <scope>NUCLEOTIDE SEQUENCE [LARGE SCALE GENOMIC DNA]</scope>
    <source>
        <strain evidence="5 6">IBRC-M 10683</strain>
    </source>
</reference>
<dbReference type="EMBL" id="FQVW01000006">
    <property type="protein sequence ID" value="SHF81938.1"/>
    <property type="molecule type" value="Genomic_DNA"/>
</dbReference>
<dbReference type="NCBIfam" id="NF005559">
    <property type="entry name" value="PRK07231.1"/>
    <property type="match status" value="1"/>
</dbReference>
<sequence>MGRLQDKVAIITGAANGIGFQAARTFAGEGAKVVIADFDEEKGVESEKELLNEGYEVKFIQVNVADRNSVDNLVEKVLADYDGIDVLINNAGITRDAMLSKMTTEQFQQVIDVNLTGVFHCTQAVLPSMISKGKGKIVSTSSVTGTYGNVGQTNYAAAKAGIIGMTKTWAKELGRKGINVNAVVPGFTETGMVAAVPEKVIDKMKAQVPMQRLGKPEDIANAYLFLASSESDYVNGHALHVDGGIMM</sequence>
<dbReference type="NCBIfam" id="NF004198">
    <property type="entry name" value="PRK05653.1-3"/>
    <property type="match status" value="1"/>
</dbReference>
<dbReference type="CDD" id="cd05333">
    <property type="entry name" value="BKR_SDR_c"/>
    <property type="match status" value="1"/>
</dbReference>
<dbReference type="Gene3D" id="3.40.50.720">
    <property type="entry name" value="NAD(P)-binding Rossmann-like Domain"/>
    <property type="match status" value="1"/>
</dbReference>
<name>A0A1M5ERM9_9BACI</name>
<accession>A0A1M5ERM9</accession>
<dbReference type="Pfam" id="PF13561">
    <property type="entry name" value="adh_short_C2"/>
    <property type="match status" value="1"/>
</dbReference>
<dbReference type="Proteomes" id="UP000183988">
    <property type="component" value="Unassembled WGS sequence"/>
</dbReference>
<dbReference type="PRINTS" id="PR00080">
    <property type="entry name" value="SDRFAMILY"/>
</dbReference>
<organism evidence="5 6">
    <name type="scientific">Ornithinibacillus halophilus</name>
    <dbReference type="NCBI Taxonomy" id="930117"/>
    <lineage>
        <taxon>Bacteria</taxon>
        <taxon>Bacillati</taxon>
        <taxon>Bacillota</taxon>
        <taxon>Bacilli</taxon>
        <taxon>Bacillales</taxon>
        <taxon>Bacillaceae</taxon>
        <taxon>Ornithinibacillus</taxon>
    </lineage>
</organism>
<dbReference type="InterPro" id="IPR057326">
    <property type="entry name" value="KR_dom"/>
</dbReference>
<dbReference type="SMART" id="SM00822">
    <property type="entry name" value="PKS_KR"/>
    <property type="match status" value="1"/>
</dbReference>
<dbReference type="PROSITE" id="PS00061">
    <property type="entry name" value="ADH_SHORT"/>
    <property type="match status" value="1"/>
</dbReference>
<dbReference type="NCBIfam" id="NF009466">
    <property type="entry name" value="PRK12826.1-2"/>
    <property type="match status" value="1"/>
</dbReference>
<keyword evidence="3" id="KW-0560">Oxidoreductase</keyword>
<proteinExistence type="inferred from homology"/>